<dbReference type="EMBL" id="JAAALK010000086">
    <property type="protein sequence ID" value="KAG8082826.1"/>
    <property type="molecule type" value="Genomic_DNA"/>
</dbReference>
<evidence type="ECO:0000313" key="2">
    <source>
        <dbReference type="Proteomes" id="UP000729402"/>
    </source>
</evidence>
<name>A0A8J5SXC6_ZIZPA</name>
<reference evidence="1" key="1">
    <citation type="journal article" date="2021" name="bioRxiv">
        <title>Whole Genome Assembly and Annotation of Northern Wild Rice, Zizania palustris L., Supports a Whole Genome Duplication in the Zizania Genus.</title>
        <authorList>
            <person name="Haas M."/>
            <person name="Kono T."/>
            <person name="Macchietto M."/>
            <person name="Millas R."/>
            <person name="McGilp L."/>
            <person name="Shao M."/>
            <person name="Duquette J."/>
            <person name="Hirsch C.N."/>
            <person name="Kimball J."/>
        </authorList>
    </citation>
    <scope>NUCLEOTIDE SEQUENCE</scope>
    <source>
        <tissue evidence="1">Fresh leaf tissue</tissue>
    </source>
</reference>
<gene>
    <name evidence="1" type="ORF">GUJ93_ZPchr0014g47004</name>
</gene>
<sequence length="176" mass="19287">MLISEPSKNEKENGALCMARRGRRREECSSHCVSDDRRTMLHAFAAVFAYAGVSVMRTGGWWSLYPEHILSRVSVCAQFCLRTKLQASVDAGAAASAPEQGFAENLRRLASQTPLVIERCCCCFHEPVAIAVDRFEVFDGAGHRAFGRLFCDFTLTVRHVSPPGPAASARPALAIQ</sequence>
<evidence type="ECO:0000313" key="1">
    <source>
        <dbReference type="EMBL" id="KAG8082826.1"/>
    </source>
</evidence>
<reference evidence="1" key="2">
    <citation type="submission" date="2021-02" db="EMBL/GenBank/DDBJ databases">
        <authorList>
            <person name="Kimball J.A."/>
            <person name="Haas M.W."/>
            <person name="Macchietto M."/>
            <person name="Kono T."/>
            <person name="Duquette J."/>
            <person name="Shao M."/>
        </authorList>
    </citation>
    <scope>NUCLEOTIDE SEQUENCE</scope>
    <source>
        <tissue evidence="1">Fresh leaf tissue</tissue>
    </source>
</reference>
<dbReference type="Proteomes" id="UP000729402">
    <property type="component" value="Unassembled WGS sequence"/>
</dbReference>
<accession>A0A8J5SXC6</accession>
<comment type="caution">
    <text evidence="1">The sequence shown here is derived from an EMBL/GenBank/DDBJ whole genome shotgun (WGS) entry which is preliminary data.</text>
</comment>
<organism evidence="1 2">
    <name type="scientific">Zizania palustris</name>
    <name type="common">Northern wild rice</name>
    <dbReference type="NCBI Taxonomy" id="103762"/>
    <lineage>
        <taxon>Eukaryota</taxon>
        <taxon>Viridiplantae</taxon>
        <taxon>Streptophyta</taxon>
        <taxon>Embryophyta</taxon>
        <taxon>Tracheophyta</taxon>
        <taxon>Spermatophyta</taxon>
        <taxon>Magnoliopsida</taxon>
        <taxon>Liliopsida</taxon>
        <taxon>Poales</taxon>
        <taxon>Poaceae</taxon>
        <taxon>BOP clade</taxon>
        <taxon>Oryzoideae</taxon>
        <taxon>Oryzeae</taxon>
        <taxon>Zizaniinae</taxon>
        <taxon>Zizania</taxon>
    </lineage>
</organism>
<keyword evidence="2" id="KW-1185">Reference proteome</keyword>
<proteinExistence type="predicted"/>
<dbReference type="AlphaFoldDB" id="A0A8J5SXC6"/>
<protein>
    <submittedName>
        <fullName evidence="1">Uncharacterized protein</fullName>
    </submittedName>
</protein>